<dbReference type="PROSITE" id="PS00675">
    <property type="entry name" value="SIGMA54_INTERACT_1"/>
    <property type="match status" value="1"/>
</dbReference>
<dbReference type="Pfam" id="PF01590">
    <property type="entry name" value="GAF"/>
    <property type="match status" value="1"/>
</dbReference>
<keyword evidence="11" id="KW-1185">Reference proteome</keyword>
<evidence type="ECO:0000256" key="3">
    <source>
        <dbReference type="ARBA" id="ARBA00023012"/>
    </source>
</evidence>
<dbReference type="InterPro" id="IPR009057">
    <property type="entry name" value="Homeodomain-like_sf"/>
</dbReference>
<dbReference type="InterPro" id="IPR029016">
    <property type="entry name" value="GAF-like_dom_sf"/>
</dbReference>
<protein>
    <submittedName>
        <fullName evidence="10">Transcriptional regulator of acetoin/glycerol metabolism</fullName>
    </submittedName>
</protein>
<organism evidence="10 11">
    <name type="scientific">Labrys wisconsinensis</name>
    <dbReference type="NCBI Taxonomy" id="425677"/>
    <lineage>
        <taxon>Bacteria</taxon>
        <taxon>Pseudomonadati</taxon>
        <taxon>Pseudomonadota</taxon>
        <taxon>Alphaproteobacteria</taxon>
        <taxon>Hyphomicrobiales</taxon>
        <taxon>Xanthobacteraceae</taxon>
        <taxon>Labrys</taxon>
    </lineage>
</organism>
<dbReference type="SUPFAM" id="SSF52540">
    <property type="entry name" value="P-loop containing nucleoside triphosphate hydrolases"/>
    <property type="match status" value="1"/>
</dbReference>
<comment type="caution">
    <text evidence="10">The sequence shown here is derived from an EMBL/GenBank/DDBJ whole genome shotgun (WGS) entry which is preliminary data.</text>
</comment>
<feature type="domain" description="Sigma-54 factor interaction" evidence="9">
    <location>
        <begin position="316"/>
        <end position="536"/>
    </location>
</feature>
<keyword evidence="5" id="KW-0238">DNA-binding</keyword>
<dbReference type="InterPro" id="IPR058031">
    <property type="entry name" value="AAA_lid_NorR"/>
</dbReference>
<dbReference type="PANTHER" id="PTHR32071">
    <property type="entry name" value="TRANSCRIPTIONAL REGULATORY PROTEIN"/>
    <property type="match status" value="1"/>
</dbReference>
<dbReference type="SUPFAM" id="SSF55781">
    <property type="entry name" value="GAF domain-like"/>
    <property type="match status" value="1"/>
</dbReference>
<dbReference type="InterPro" id="IPR025662">
    <property type="entry name" value="Sigma_54_int_dom_ATP-bd_1"/>
</dbReference>
<keyword evidence="2" id="KW-0067">ATP-binding</keyword>
<evidence type="ECO:0000313" key="10">
    <source>
        <dbReference type="EMBL" id="MDQ0467632.1"/>
    </source>
</evidence>
<keyword evidence="3" id="KW-0902">Two-component regulatory system</keyword>
<dbReference type="CDD" id="cd00009">
    <property type="entry name" value="AAA"/>
    <property type="match status" value="1"/>
</dbReference>
<feature type="region of interest" description="Disordered" evidence="8">
    <location>
        <begin position="291"/>
        <end position="311"/>
    </location>
</feature>
<dbReference type="Gene3D" id="1.10.8.60">
    <property type="match status" value="1"/>
</dbReference>
<keyword evidence="4" id="KW-0805">Transcription regulation</keyword>
<dbReference type="PANTHER" id="PTHR32071:SF77">
    <property type="entry name" value="TRANSCRIPTIONAL REGULATORY PROTEIN"/>
    <property type="match status" value="1"/>
</dbReference>
<dbReference type="Gene3D" id="1.10.10.60">
    <property type="entry name" value="Homeodomain-like"/>
    <property type="match status" value="1"/>
</dbReference>
<gene>
    <name evidence="10" type="ORF">QO011_000627</name>
</gene>
<proteinExistence type="predicted"/>
<keyword evidence="1" id="KW-0547">Nucleotide-binding</keyword>
<dbReference type="Proteomes" id="UP001242480">
    <property type="component" value="Unassembled WGS sequence"/>
</dbReference>
<dbReference type="Pfam" id="PF25601">
    <property type="entry name" value="AAA_lid_14"/>
    <property type="match status" value="1"/>
</dbReference>
<dbReference type="InterPro" id="IPR002197">
    <property type="entry name" value="HTH_Fis"/>
</dbReference>
<evidence type="ECO:0000256" key="4">
    <source>
        <dbReference type="ARBA" id="ARBA00023015"/>
    </source>
</evidence>
<reference evidence="10 11" key="1">
    <citation type="submission" date="2023-07" db="EMBL/GenBank/DDBJ databases">
        <title>Genomic Encyclopedia of Type Strains, Phase IV (KMG-IV): sequencing the most valuable type-strain genomes for metagenomic binning, comparative biology and taxonomic classification.</title>
        <authorList>
            <person name="Goeker M."/>
        </authorList>
    </citation>
    <scope>NUCLEOTIDE SEQUENCE [LARGE SCALE GENOMIC DNA]</scope>
    <source>
        <strain evidence="10 11">DSM 19619</strain>
    </source>
</reference>
<evidence type="ECO:0000256" key="5">
    <source>
        <dbReference type="ARBA" id="ARBA00023125"/>
    </source>
</evidence>
<dbReference type="Pfam" id="PF02954">
    <property type="entry name" value="HTH_8"/>
    <property type="match status" value="1"/>
</dbReference>
<dbReference type="Pfam" id="PF00158">
    <property type="entry name" value="Sigma54_activat"/>
    <property type="match status" value="1"/>
</dbReference>
<keyword evidence="7" id="KW-0804">Transcription</keyword>
<dbReference type="PROSITE" id="PS00676">
    <property type="entry name" value="SIGMA54_INTERACT_2"/>
    <property type="match status" value="1"/>
</dbReference>
<dbReference type="SMART" id="SM00382">
    <property type="entry name" value="AAA"/>
    <property type="match status" value="1"/>
</dbReference>
<dbReference type="PRINTS" id="PR01590">
    <property type="entry name" value="HTHFIS"/>
</dbReference>
<dbReference type="Gene3D" id="3.40.50.300">
    <property type="entry name" value="P-loop containing nucleotide triphosphate hydrolases"/>
    <property type="match status" value="1"/>
</dbReference>
<evidence type="ECO:0000256" key="7">
    <source>
        <dbReference type="ARBA" id="ARBA00023163"/>
    </source>
</evidence>
<dbReference type="SUPFAM" id="SSF46689">
    <property type="entry name" value="Homeodomain-like"/>
    <property type="match status" value="1"/>
</dbReference>
<dbReference type="Gene3D" id="3.30.450.40">
    <property type="match status" value="1"/>
</dbReference>
<keyword evidence="6" id="KW-0010">Activator</keyword>
<dbReference type="InterPro" id="IPR025943">
    <property type="entry name" value="Sigma_54_int_dom_ATP-bd_2"/>
</dbReference>
<dbReference type="EMBL" id="JAUSVX010000001">
    <property type="protein sequence ID" value="MDQ0467632.1"/>
    <property type="molecule type" value="Genomic_DNA"/>
</dbReference>
<dbReference type="PROSITE" id="PS50045">
    <property type="entry name" value="SIGMA54_INTERACT_4"/>
    <property type="match status" value="1"/>
</dbReference>
<accession>A0ABU0J037</accession>
<dbReference type="InterPro" id="IPR027417">
    <property type="entry name" value="P-loop_NTPase"/>
</dbReference>
<evidence type="ECO:0000256" key="6">
    <source>
        <dbReference type="ARBA" id="ARBA00023159"/>
    </source>
</evidence>
<evidence type="ECO:0000256" key="2">
    <source>
        <dbReference type="ARBA" id="ARBA00022840"/>
    </source>
</evidence>
<evidence type="ECO:0000256" key="8">
    <source>
        <dbReference type="SAM" id="MobiDB-lite"/>
    </source>
</evidence>
<sequence length="609" mass="66036">MTSPSTTAPVEIARRQFFGEGRLPRAMVGAPIARSWQRCAALGLDIAAFPAIEPMTADEFRHVSACHERLRHVSRPELQTLRQEAQAMGSVVILTDPDGIILDTLGDAEFAGRAAQVALRPGVRWSEGGTGTNAIGTALYERRPIEVHGGEHYFETHAILTCAAAPIFDPQGRIAGALDLSGSALADHRYALGLVRMAVEQIEHRFFDEGFRDAEVVRFHTDPDLLGTAREGIFVFRDGRLIAANRHGLGLMQLDWSALNARRLDELFARPLAAEGIVRSRGRRGEPLFARLSRPPALPSPGPGARRGAAAEPWFDPAGEAMLDRARRLIDAEVPLLVTGETGTGKEIFARRLHQLSARAGGPFVPVNCAALPENLIESELFGYAEGAFTGARRQGARGLVREADKGILFLDEIGDMPLAMQARLLRVLQDRQVKPLGGGPAVTVDFALVCATHRDLAALTAAGAFRSDLYYRLAQYPFEMPALRTLADRRAVIVHLLAQHLPGAWLEPEAEAALAAYDWPGNFRQLAGTLRALAALHRPGEPVTADMLPQPIRAHAAAASAAAAPSRLEDIERDAMQRALDLNAGNVSRAARALGVNRSTLYRRLRLS</sequence>
<dbReference type="InterPro" id="IPR003018">
    <property type="entry name" value="GAF"/>
</dbReference>
<evidence type="ECO:0000259" key="9">
    <source>
        <dbReference type="PROSITE" id="PS50045"/>
    </source>
</evidence>
<dbReference type="InterPro" id="IPR003593">
    <property type="entry name" value="AAA+_ATPase"/>
</dbReference>
<dbReference type="RefSeq" id="WP_307267525.1">
    <property type="nucleotide sequence ID" value="NZ_JAUSVX010000001.1"/>
</dbReference>
<evidence type="ECO:0000256" key="1">
    <source>
        <dbReference type="ARBA" id="ARBA00022741"/>
    </source>
</evidence>
<evidence type="ECO:0000313" key="11">
    <source>
        <dbReference type="Proteomes" id="UP001242480"/>
    </source>
</evidence>
<dbReference type="InterPro" id="IPR002078">
    <property type="entry name" value="Sigma_54_int"/>
</dbReference>
<name>A0ABU0J037_9HYPH</name>